<evidence type="ECO:0000313" key="2">
    <source>
        <dbReference type="EMBL" id="KKA24171.1"/>
    </source>
</evidence>
<sequence length="162" mass="17365">METESPTPTVPHVEPATPSLHPLEISFPLPKTPYTTLHIHLTFLATSTMVFLSTTTTGESGGEGGTLKPMGSFVYAMPDRTNPTSTISTALYTSPGSIDYATRTAKILARRMGVPVYVGCNLDPAAMGTVAEEEMEGFSKIVDVIMERKSSINSPHHVAIIL</sequence>
<dbReference type="Gene3D" id="3.30.230.100">
    <property type="match status" value="1"/>
</dbReference>
<dbReference type="GeneID" id="25314174"/>
<reference evidence="2 3" key="1">
    <citation type="submission" date="2015-04" db="EMBL/GenBank/DDBJ databases">
        <authorList>
            <person name="Heijne W.H."/>
            <person name="Fedorova N.D."/>
            <person name="Nierman W.C."/>
            <person name="Vollebregt A.W."/>
            <person name="Zhao Z."/>
            <person name="Wu L."/>
            <person name="Kumar M."/>
            <person name="Stam H."/>
            <person name="van den Berg M.A."/>
            <person name="Pel H.J."/>
        </authorList>
    </citation>
    <scope>NUCLEOTIDE SEQUENCE [LARGE SCALE GENOMIC DNA]</scope>
    <source>
        <strain evidence="2 3">CBS 393.64</strain>
    </source>
</reference>
<dbReference type="EMBL" id="LASV01000073">
    <property type="protein sequence ID" value="KKA24171.1"/>
    <property type="molecule type" value="Genomic_DNA"/>
</dbReference>
<organism evidence="2 3">
    <name type="scientific">Rasamsonia emersonii (strain ATCC 16479 / CBS 393.64 / IMI 116815)</name>
    <dbReference type="NCBI Taxonomy" id="1408163"/>
    <lineage>
        <taxon>Eukaryota</taxon>
        <taxon>Fungi</taxon>
        <taxon>Dikarya</taxon>
        <taxon>Ascomycota</taxon>
        <taxon>Pezizomycotina</taxon>
        <taxon>Eurotiomycetes</taxon>
        <taxon>Eurotiomycetidae</taxon>
        <taxon>Eurotiales</taxon>
        <taxon>Trichocomaceae</taxon>
        <taxon>Rasamsonia</taxon>
    </lineage>
</organism>
<evidence type="ECO:0000313" key="3">
    <source>
        <dbReference type="Proteomes" id="UP000053958"/>
    </source>
</evidence>
<name>A0A0F4Z275_RASE3</name>
<keyword evidence="3" id="KW-1185">Reference proteome</keyword>
<dbReference type="RefSeq" id="XP_013330783.1">
    <property type="nucleotide sequence ID" value="XM_013475329.1"/>
</dbReference>
<gene>
    <name evidence="2" type="ORF">T310_1823</name>
</gene>
<dbReference type="AlphaFoldDB" id="A0A0F4Z275"/>
<accession>A0A0F4Z275</accession>
<dbReference type="InterPro" id="IPR032157">
    <property type="entry name" value="PAC4"/>
</dbReference>
<comment type="caution">
    <text evidence="2">The sequence shown here is derived from an EMBL/GenBank/DDBJ whole genome shotgun (WGS) entry which is preliminary data.</text>
</comment>
<dbReference type="OrthoDB" id="5407417at2759"/>
<protein>
    <submittedName>
        <fullName evidence="2">Uncharacterized protein</fullName>
    </submittedName>
</protein>
<dbReference type="GO" id="GO:0043248">
    <property type="term" value="P:proteasome assembly"/>
    <property type="evidence" value="ECO:0007669"/>
    <property type="project" value="InterPro"/>
</dbReference>
<dbReference type="Proteomes" id="UP000053958">
    <property type="component" value="Unassembled WGS sequence"/>
</dbReference>
<dbReference type="Pfam" id="PF16093">
    <property type="entry name" value="PAC4"/>
    <property type="match status" value="1"/>
</dbReference>
<feature type="region of interest" description="Disordered" evidence="1">
    <location>
        <begin position="1"/>
        <end position="20"/>
    </location>
</feature>
<evidence type="ECO:0000256" key="1">
    <source>
        <dbReference type="SAM" id="MobiDB-lite"/>
    </source>
</evidence>
<proteinExistence type="predicted"/>